<evidence type="ECO:0000313" key="2">
    <source>
        <dbReference type="Proteomes" id="UP001558713"/>
    </source>
</evidence>
<reference evidence="1 2" key="1">
    <citation type="submission" date="2024-04" db="EMBL/GenBank/DDBJ databases">
        <title>Genome assembly C_amara_ONT_v2.</title>
        <authorList>
            <person name="Yant L."/>
            <person name="Moore C."/>
            <person name="Slenker M."/>
        </authorList>
    </citation>
    <scope>NUCLEOTIDE SEQUENCE [LARGE SCALE GENOMIC DNA]</scope>
    <source>
        <tissue evidence="1">Leaf</tissue>
    </source>
</reference>
<evidence type="ECO:0000313" key="1">
    <source>
        <dbReference type="EMBL" id="KAL1199427.1"/>
    </source>
</evidence>
<protein>
    <submittedName>
        <fullName evidence="1">Uncharacterized protein</fullName>
    </submittedName>
</protein>
<dbReference type="AlphaFoldDB" id="A0ABD0ZXS6"/>
<accession>A0ABD0ZXS6</accession>
<dbReference type="Proteomes" id="UP001558713">
    <property type="component" value="Unassembled WGS sequence"/>
</dbReference>
<gene>
    <name evidence="1" type="ORF">V5N11_022960</name>
</gene>
<proteinExistence type="predicted"/>
<comment type="caution">
    <text evidence="1">The sequence shown here is derived from an EMBL/GenBank/DDBJ whole genome shotgun (WGS) entry which is preliminary data.</text>
</comment>
<sequence length="107" mass="12940">MELSGVDKKHLKRSKTYSYDRIKDLSEDVLRLKKISRWRLIWRKMVMTNQMKKNKNFDHRVRYDRFTYSQNFENDGTIAYHDDPDVSSKSFSTRFVGSSKVFNLNYT</sequence>
<organism evidence="1 2">
    <name type="scientific">Cardamine amara subsp. amara</name>
    <dbReference type="NCBI Taxonomy" id="228776"/>
    <lineage>
        <taxon>Eukaryota</taxon>
        <taxon>Viridiplantae</taxon>
        <taxon>Streptophyta</taxon>
        <taxon>Embryophyta</taxon>
        <taxon>Tracheophyta</taxon>
        <taxon>Spermatophyta</taxon>
        <taxon>Magnoliopsida</taxon>
        <taxon>eudicotyledons</taxon>
        <taxon>Gunneridae</taxon>
        <taxon>Pentapetalae</taxon>
        <taxon>rosids</taxon>
        <taxon>malvids</taxon>
        <taxon>Brassicales</taxon>
        <taxon>Brassicaceae</taxon>
        <taxon>Cardamineae</taxon>
        <taxon>Cardamine</taxon>
    </lineage>
</organism>
<keyword evidence="2" id="KW-1185">Reference proteome</keyword>
<dbReference type="EMBL" id="JBANAX010000645">
    <property type="protein sequence ID" value="KAL1199427.1"/>
    <property type="molecule type" value="Genomic_DNA"/>
</dbReference>
<name>A0ABD0ZXS6_CARAN</name>
<dbReference type="PANTHER" id="PTHR33168">
    <property type="entry name" value="STRESS INDUCED PROTEIN-RELATED"/>
    <property type="match status" value="1"/>
</dbReference>